<accession>A0AAD7KB53</accession>
<sequence length="101" mass="11374">MCGSDVQGDQLGLGPDNLPGCKFWQSCRQDHTSPEGIELPVSRPKQHIRKSVVPKHDPPHFGQRLKQSKYRVKMLVKSARLSELPRMITSVLPVLEFPSCI</sequence>
<protein>
    <submittedName>
        <fullName evidence="1">Uncharacterized protein</fullName>
    </submittedName>
</protein>
<dbReference type="EMBL" id="JARJLG010000003">
    <property type="protein sequence ID" value="KAJ7782234.1"/>
    <property type="molecule type" value="Genomic_DNA"/>
</dbReference>
<keyword evidence="2" id="KW-1185">Reference proteome</keyword>
<evidence type="ECO:0000313" key="2">
    <source>
        <dbReference type="Proteomes" id="UP001215280"/>
    </source>
</evidence>
<proteinExistence type="predicted"/>
<name>A0AAD7KB53_9AGAR</name>
<dbReference type="AlphaFoldDB" id="A0AAD7KB53"/>
<reference evidence="1" key="1">
    <citation type="submission" date="2023-03" db="EMBL/GenBank/DDBJ databases">
        <title>Massive genome expansion in bonnet fungi (Mycena s.s.) driven by repeated elements and novel gene families across ecological guilds.</title>
        <authorList>
            <consortium name="Lawrence Berkeley National Laboratory"/>
            <person name="Harder C.B."/>
            <person name="Miyauchi S."/>
            <person name="Viragh M."/>
            <person name="Kuo A."/>
            <person name="Thoen E."/>
            <person name="Andreopoulos B."/>
            <person name="Lu D."/>
            <person name="Skrede I."/>
            <person name="Drula E."/>
            <person name="Henrissat B."/>
            <person name="Morin E."/>
            <person name="Kohler A."/>
            <person name="Barry K."/>
            <person name="LaButti K."/>
            <person name="Morin E."/>
            <person name="Salamov A."/>
            <person name="Lipzen A."/>
            <person name="Mereny Z."/>
            <person name="Hegedus B."/>
            <person name="Baldrian P."/>
            <person name="Stursova M."/>
            <person name="Weitz H."/>
            <person name="Taylor A."/>
            <person name="Grigoriev I.V."/>
            <person name="Nagy L.G."/>
            <person name="Martin F."/>
            <person name="Kauserud H."/>
        </authorList>
    </citation>
    <scope>NUCLEOTIDE SEQUENCE</scope>
    <source>
        <strain evidence="1">CBHHK188m</strain>
    </source>
</reference>
<gene>
    <name evidence="1" type="ORF">DFH07DRAFT_764400</name>
</gene>
<evidence type="ECO:0000313" key="1">
    <source>
        <dbReference type="EMBL" id="KAJ7782234.1"/>
    </source>
</evidence>
<comment type="caution">
    <text evidence="1">The sequence shown here is derived from an EMBL/GenBank/DDBJ whole genome shotgun (WGS) entry which is preliminary data.</text>
</comment>
<dbReference type="Proteomes" id="UP001215280">
    <property type="component" value="Unassembled WGS sequence"/>
</dbReference>
<organism evidence="1 2">
    <name type="scientific">Mycena maculata</name>
    <dbReference type="NCBI Taxonomy" id="230809"/>
    <lineage>
        <taxon>Eukaryota</taxon>
        <taxon>Fungi</taxon>
        <taxon>Dikarya</taxon>
        <taxon>Basidiomycota</taxon>
        <taxon>Agaricomycotina</taxon>
        <taxon>Agaricomycetes</taxon>
        <taxon>Agaricomycetidae</taxon>
        <taxon>Agaricales</taxon>
        <taxon>Marasmiineae</taxon>
        <taxon>Mycenaceae</taxon>
        <taxon>Mycena</taxon>
    </lineage>
</organism>